<feature type="compositionally biased region" description="Basic and acidic residues" evidence="1">
    <location>
        <begin position="75"/>
        <end position="127"/>
    </location>
</feature>
<protein>
    <submittedName>
        <fullName evidence="2">Uncharacterized protein</fullName>
    </submittedName>
</protein>
<comment type="caution">
    <text evidence="2">The sequence shown here is derived from an EMBL/GenBank/DDBJ whole genome shotgun (WGS) entry which is preliminary data.</text>
</comment>
<sequence length="142" mass="16139">SPLGSPKDPAFKAKVVRLRKEGKKWPEVAKEMGVGLSAAKQYSGRIWFKKGMEDTKEPEVKTDLKNLGKHQILVGDKEKGKEKEKPQDITDKTKDKAQKQVDKEAEKHIKTSDKKPAQPVQKKEKNKTSYQVQRQALPYLSL</sequence>
<evidence type="ECO:0000313" key="2">
    <source>
        <dbReference type="EMBL" id="GAI47066.1"/>
    </source>
</evidence>
<proteinExistence type="predicted"/>
<feature type="compositionally biased region" description="Basic and acidic residues" evidence="1">
    <location>
        <begin position="53"/>
        <end position="66"/>
    </location>
</feature>
<dbReference type="AlphaFoldDB" id="X1PX00"/>
<accession>X1PX00</accession>
<evidence type="ECO:0000256" key="1">
    <source>
        <dbReference type="SAM" id="MobiDB-lite"/>
    </source>
</evidence>
<organism evidence="2">
    <name type="scientific">marine sediment metagenome</name>
    <dbReference type="NCBI Taxonomy" id="412755"/>
    <lineage>
        <taxon>unclassified sequences</taxon>
        <taxon>metagenomes</taxon>
        <taxon>ecological metagenomes</taxon>
    </lineage>
</organism>
<feature type="region of interest" description="Disordered" evidence="1">
    <location>
        <begin position="53"/>
        <end position="142"/>
    </location>
</feature>
<dbReference type="EMBL" id="BARV01039613">
    <property type="protein sequence ID" value="GAI47066.1"/>
    <property type="molecule type" value="Genomic_DNA"/>
</dbReference>
<name>X1PX00_9ZZZZ</name>
<reference evidence="2" key="1">
    <citation type="journal article" date="2014" name="Front. Microbiol.">
        <title>High frequency of phylogenetically diverse reductive dehalogenase-homologous genes in deep subseafloor sedimentary metagenomes.</title>
        <authorList>
            <person name="Kawai M."/>
            <person name="Futagami T."/>
            <person name="Toyoda A."/>
            <person name="Takaki Y."/>
            <person name="Nishi S."/>
            <person name="Hori S."/>
            <person name="Arai W."/>
            <person name="Tsubouchi T."/>
            <person name="Morono Y."/>
            <person name="Uchiyama I."/>
            <person name="Ito T."/>
            <person name="Fujiyama A."/>
            <person name="Inagaki F."/>
            <person name="Takami H."/>
        </authorList>
    </citation>
    <scope>NUCLEOTIDE SEQUENCE</scope>
    <source>
        <strain evidence="2">Expedition CK06-06</strain>
    </source>
</reference>
<feature type="non-terminal residue" evidence="2">
    <location>
        <position position="1"/>
    </location>
</feature>
<gene>
    <name evidence="2" type="ORF">S06H3_60665</name>
</gene>